<keyword evidence="4" id="KW-1185">Reference proteome</keyword>
<gene>
    <name evidence="3" type="ORF">V5799_016661</name>
</gene>
<dbReference type="Proteomes" id="UP001321473">
    <property type="component" value="Unassembled WGS sequence"/>
</dbReference>
<dbReference type="AlphaFoldDB" id="A0AAQ4F5Q7"/>
<accession>A0AAQ4F5Q7</accession>
<feature type="signal peptide" evidence="2">
    <location>
        <begin position="1"/>
        <end position="21"/>
    </location>
</feature>
<sequence>MRARAVFSVLIFLSSIALARAIFHHKPRPEEESSESADDYRPSDPYSRHPSYPHHHPYEYPHSYPGYYPSPYPRPYRKPYCHWRKPHRRPRMCGRRFCPKGTRCFFKKVPCFHHPCPRVPKCVPRKWSPHMRPHRWSPYLG</sequence>
<organism evidence="3 4">
    <name type="scientific">Amblyomma americanum</name>
    <name type="common">Lone star tick</name>
    <dbReference type="NCBI Taxonomy" id="6943"/>
    <lineage>
        <taxon>Eukaryota</taxon>
        <taxon>Metazoa</taxon>
        <taxon>Ecdysozoa</taxon>
        <taxon>Arthropoda</taxon>
        <taxon>Chelicerata</taxon>
        <taxon>Arachnida</taxon>
        <taxon>Acari</taxon>
        <taxon>Parasitiformes</taxon>
        <taxon>Ixodida</taxon>
        <taxon>Ixodoidea</taxon>
        <taxon>Ixodidae</taxon>
        <taxon>Amblyomminae</taxon>
        <taxon>Amblyomma</taxon>
    </lineage>
</organism>
<comment type="caution">
    <text evidence="3">The sequence shown here is derived from an EMBL/GenBank/DDBJ whole genome shotgun (WGS) entry which is preliminary data.</text>
</comment>
<proteinExistence type="predicted"/>
<evidence type="ECO:0000313" key="4">
    <source>
        <dbReference type="Proteomes" id="UP001321473"/>
    </source>
</evidence>
<dbReference type="EMBL" id="JARKHS020007113">
    <property type="protein sequence ID" value="KAK8781998.1"/>
    <property type="molecule type" value="Genomic_DNA"/>
</dbReference>
<evidence type="ECO:0000256" key="2">
    <source>
        <dbReference type="SAM" id="SignalP"/>
    </source>
</evidence>
<feature type="region of interest" description="Disordered" evidence="1">
    <location>
        <begin position="27"/>
        <end position="54"/>
    </location>
</feature>
<keyword evidence="2" id="KW-0732">Signal</keyword>
<evidence type="ECO:0000313" key="3">
    <source>
        <dbReference type="EMBL" id="KAK8781998.1"/>
    </source>
</evidence>
<protein>
    <submittedName>
        <fullName evidence="3">Uncharacterized protein</fullName>
    </submittedName>
</protein>
<name>A0AAQ4F5Q7_AMBAM</name>
<reference evidence="3 4" key="1">
    <citation type="journal article" date="2023" name="Arcadia Sci">
        <title>De novo assembly of a long-read Amblyomma americanum tick genome.</title>
        <authorList>
            <person name="Chou S."/>
            <person name="Poskanzer K.E."/>
            <person name="Rollins M."/>
            <person name="Thuy-Boun P.S."/>
        </authorList>
    </citation>
    <scope>NUCLEOTIDE SEQUENCE [LARGE SCALE GENOMIC DNA]</scope>
    <source>
        <strain evidence="3">F_SG_1</strain>
        <tissue evidence="3">Salivary glands</tissue>
    </source>
</reference>
<feature type="chain" id="PRO_5042889696" evidence="2">
    <location>
        <begin position="22"/>
        <end position="141"/>
    </location>
</feature>
<evidence type="ECO:0000256" key="1">
    <source>
        <dbReference type="SAM" id="MobiDB-lite"/>
    </source>
</evidence>